<feature type="coiled-coil region" evidence="1">
    <location>
        <begin position="159"/>
        <end position="228"/>
    </location>
</feature>
<dbReference type="InterPro" id="IPR023346">
    <property type="entry name" value="Lysozyme-like_dom_sf"/>
</dbReference>
<keyword evidence="1" id="KW-0175">Coiled coil</keyword>
<evidence type="ECO:0000313" key="4">
    <source>
        <dbReference type="Proteomes" id="UP000177810"/>
    </source>
</evidence>
<proteinExistence type="predicted"/>
<name>A0A1G2F482_9BACT</name>
<dbReference type="EMBL" id="MHMT01000013">
    <property type="protein sequence ID" value="OGZ32829.1"/>
    <property type="molecule type" value="Genomic_DNA"/>
</dbReference>
<feature type="coiled-coil region" evidence="1">
    <location>
        <begin position="33"/>
        <end position="130"/>
    </location>
</feature>
<accession>A0A1G2F482</accession>
<dbReference type="Gene3D" id="6.10.250.3150">
    <property type="match status" value="1"/>
</dbReference>
<dbReference type="Gene3D" id="1.10.530.10">
    <property type="match status" value="1"/>
</dbReference>
<dbReference type="Pfam" id="PF13406">
    <property type="entry name" value="SLT_2"/>
    <property type="match status" value="1"/>
</dbReference>
<sequence>MFRHKKANILIAILVLIGLFTPYLFKGTGFASAQTSLDEEKEMEAKIKELEEKISKYRTGVITNQQRAKSLQTEIEILDNEVNEAELEIQKIDLIIKKLDNRISEKKMVIREAEREVDLEKTALSELLREISKYDDVSYLEIILGRAQLSDFLSELHSLENFQDQIQQLLTKLSNLKSNLEQEKGTLTDEKEEQLALKTIQNEQRENLENKKKEKKTLLEQTKGQEQLFTQLVKKTQLDIEVIKNRLYYLKGFVDGESLRFEDAYKFAKFASIYTGVRPAFLLAILSRESQLGKNVGTGSWRVDMKPSQRTYYLQICEKLNISPDTYPVSKKQWYGWGGAMGPAQFLPATWLGYEQRVVEITGNNPPSPWNIKDAFVAAALYLANKGANQQTYNAEWKAAMMYLAGSKWNNSSLYFYGNQVMDLTKQIQDQVDILEKG</sequence>
<organism evidence="3 4">
    <name type="scientific">Candidatus Portnoybacteria bacterium RBG_13_40_8</name>
    <dbReference type="NCBI Taxonomy" id="1801990"/>
    <lineage>
        <taxon>Bacteria</taxon>
        <taxon>Candidatus Portnoyibacteriota</taxon>
    </lineage>
</organism>
<reference evidence="3 4" key="1">
    <citation type="journal article" date="2016" name="Nat. Commun.">
        <title>Thousands of microbial genomes shed light on interconnected biogeochemical processes in an aquifer system.</title>
        <authorList>
            <person name="Anantharaman K."/>
            <person name="Brown C.T."/>
            <person name="Hug L.A."/>
            <person name="Sharon I."/>
            <person name="Castelle C.J."/>
            <person name="Probst A.J."/>
            <person name="Thomas B.C."/>
            <person name="Singh A."/>
            <person name="Wilkins M.J."/>
            <person name="Karaoz U."/>
            <person name="Brodie E.L."/>
            <person name="Williams K.H."/>
            <person name="Hubbard S.S."/>
            <person name="Banfield J.F."/>
        </authorList>
    </citation>
    <scope>NUCLEOTIDE SEQUENCE [LARGE SCALE GENOMIC DNA]</scope>
</reference>
<dbReference type="InterPro" id="IPR031304">
    <property type="entry name" value="SLT_2"/>
</dbReference>
<evidence type="ECO:0000256" key="1">
    <source>
        <dbReference type="SAM" id="Coils"/>
    </source>
</evidence>
<comment type="caution">
    <text evidence="3">The sequence shown here is derived from an EMBL/GenBank/DDBJ whole genome shotgun (WGS) entry which is preliminary data.</text>
</comment>
<dbReference type="AlphaFoldDB" id="A0A1G2F482"/>
<evidence type="ECO:0000313" key="3">
    <source>
        <dbReference type="EMBL" id="OGZ32829.1"/>
    </source>
</evidence>
<dbReference type="Proteomes" id="UP000177810">
    <property type="component" value="Unassembled WGS sequence"/>
</dbReference>
<dbReference type="STRING" id="1801990.A2V69_03330"/>
<protein>
    <recommendedName>
        <fullName evidence="2">Transglycosylase SLT domain-containing protein</fullName>
    </recommendedName>
</protein>
<evidence type="ECO:0000259" key="2">
    <source>
        <dbReference type="Pfam" id="PF13406"/>
    </source>
</evidence>
<gene>
    <name evidence="3" type="ORF">A2V69_03330</name>
</gene>
<dbReference type="SUPFAM" id="SSF53955">
    <property type="entry name" value="Lysozyme-like"/>
    <property type="match status" value="1"/>
</dbReference>
<feature type="domain" description="Transglycosylase SLT" evidence="2">
    <location>
        <begin position="228"/>
        <end position="391"/>
    </location>
</feature>